<dbReference type="AlphaFoldDB" id="A0A2X0LKH4"/>
<dbReference type="OrthoDB" id="623670at2759"/>
<evidence type="ECO:0000256" key="1">
    <source>
        <dbReference type="SAM" id="MobiDB-lite"/>
    </source>
</evidence>
<dbReference type="Proteomes" id="UP000249723">
    <property type="component" value="Unassembled WGS sequence"/>
</dbReference>
<feature type="chain" id="PRO_5030060245" evidence="2">
    <location>
        <begin position="25"/>
        <end position="336"/>
    </location>
</feature>
<name>A0A2X0LKH4_9BASI</name>
<organism evidence="3 4">
    <name type="scientific">Microbotryum saponariae</name>
    <dbReference type="NCBI Taxonomy" id="289078"/>
    <lineage>
        <taxon>Eukaryota</taxon>
        <taxon>Fungi</taxon>
        <taxon>Dikarya</taxon>
        <taxon>Basidiomycota</taxon>
        <taxon>Pucciniomycotina</taxon>
        <taxon>Microbotryomycetes</taxon>
        <taxon>Microbotryales</taxon>
        <taxon>Microbotryaceae</taxon>
        <taxon>Microbotryum</taxon>
    </lineage>
</organism>
<keyword evidence="4" id="KW-1185">Reference proteome</keyword>
<proteinExistence type="predicted"/>
<dbReference type="EMBL" id="FMWP01000091">
    <property type="protein sequence ID" value="SCZ96801.1"/>
    <property type="molecule type" value="Genomic_DNA"/>
</dbReference>
<evidence type="ECO:0000256" key="2">
    <source>
        <dbReference type="SAM" id="SignalP"/>
    </source>
</evidence>
<feature type="region of interest" description="Disordered" evidence="1">
    <location>
        <begin position="51"/>
        <end position="71"/>
    </location>
</feature>
<protein>
    <submittedName>
        <fullName evidence="3">BZ3500_MvSof-1268-A1-R1_Chr4-1g06734 protein</fullName>
    </submittedName>
</protein>
<accession>A0A2X0LKH4</accession>
<feature type="signal peptide" evidence="2">
    <location>
        <begin position="1"/>
        <end position="24"/>
    </location>
</feature>
<sequence length="336" mass="34600">MLVSLSNALTTSLVVASLASTCAGQRWGIPAIPGLQIRAVGNATTKGSKSTTVATQVTDESDADAEVETSTTTTRQKVATTSAFKSIRFARPFGNPTGSVTNPTTVAAIASSAAAATASYSRAAAAATTSSASSGTGGTASKNVGSSIIIDYTASLSTPANTTIISANIATNNITGFNAATLGNNTGAIASWFRTNNSADFTNGHSWCYNIYNDTMPGFAPSFKTMTTNYGGDAIKAGEAYCGLEAIFYLPSGKNVTLYVVDAFDDTWVKTPSSIDVVVGAYQNEMIGRAVTSKNDVLTDVTWHFTGNRSTELVTEIHLTAGRAVRAATPAAATDN</sequence>
<keyword evidence="2" id="KW-0732">Signal</keyword>
<reference evidence="4" key="1">
    <citation type="submission" date="2016-10" db="EMBL/GenBank/DDBJ databases">
        <authorList>
            <person name="Jeantristanb JTB J.-T."/>
            <person name="Ricardo R."/>
        </authorList>
    </citation>
    <scope>NUCLEOTIDE SEQUENCE [LARGE SCALE GENOMIC DNA]</scope>
</reference>
<gene>
    <name evidence="3" type="ORF">BZ3500_MVSOF-1268-A1-R1_CHR4-1G06734</name>
</gene>
<evidence type="ECO:0000313" key="3">
    <source>
        <dbReference type="EMBL" id="SCZ96801.1"/>
    </source>
</evidence>
<evidence type="ECO:0000313" key="4">
    <source>
        <dbReference type="Proteomes" id="UP000249723"/>
    </source>
</evidence>